<dbReference type="Gene3D" id="3.40.50.300">
    <property type="entry name" value="P-loop containing nucleotide triphosphate hydrolases"/>
    <property type="match status" value="1"/>
</dbReference>
<gene>
    <name evidence="5" type="ORF">BN12_1300006</name>
</gene>
<dbReference type="RefSeq" id="WP_048553255.1">
    <property type="nucleotide sequence ID" value="NZ_HF570958.1"/>
</dbReference>
<evidence type="ECO:0000259" key="4">
    <source>
        <dbReference type="Pfam" id="PF01656"/>
    </source>
</evidence>
<reference evidence="5 6" key="1">
    <citation type="journal article" date="2013" name="ISME J.">
        <title>A metabolic model for members of the genus Tetrasphaera involved in enhanced biological phosphorus removal.</title>
        <authorList>
            <person name="Kristiansen R."/>
            <person name="Nguyen H.T.T."/>
            <person name="Saunders A.M."/>
            <person name="Nielsen J.L."/>
            <person name="Wimmer R."/>
            <person name="Le V.Q."/>
            <person name="McIlroy S.J."/>
            <person name="Petrovski S."/>
            <person name="Seviour R.J."/>
            <person name="Calteau A."/>
            <person name="Nielsen K.L."/>
            <person name="Nielsen P.H."/>
        </authorList>
    </citation>
    <scope>NUCLEOTIDE SEQUENCE [LARGE SCALE GENOMIC DNA]</scope>
    <source>
        <strain evidence="5 6">T1-X7</strain>
    </source>
</reference>
<dbReference type="GO" id="GO:0051782">
    <property type="term" value="P:negative regulation of cell division"/>
    <property type="evidence" value="ECO:0007669"/>
    <property type="project" value="TreeGrafter"/>
</dbReference>
<proteinExistence type="predicted"/>
<feature type="domain" description="CobQ/CobB/MinD/ParA nucleotide binding" evidence="4">
    <location>
        <begin position="156"/>
        <end position="383"/>
    </location>
</feature>
<keyword evidence="1" id="KW-0547">Nucleotide-binding</keyword>
<evidence type="ECO:0000313" key="5">
    <source>
        <dbReference type="EMBL" id="CCH76536.1"/>
    </source>
</evidence>
<dbReference type="GO" id="GO:0005524">
    <property type="term" value="F:ATP binding"/>
    <property type="evidence" value="ECO:0007669"/>
    <property type="project" value="UniProtKB-KW"/>
</dbReference>
<dbReference type="EMBL" id="CAJB01000036">
    <property type="protein sequence ID" value="CCH76536.1"/>
    <property type="molecule type" value="Genomic_DNA"/>
</dbReference>
<dbReference type="AlphaFoldDB" id="A0A077LTI1"/>
<dbReference type="Pfam" id="PF01656">
    <property type="entry name" value="CbiA"/>
    <property type="match status" value="1"/>
</dbReference>
<evidence type="ECO:0000313" key="6">
    <source>
        <dbReference type="Proteomes" id="UP000035721"/>
    </source>
</evidence>
<dbReference type="InterPro" id="IPR027417">
    <property type="entry name" value="P-loop_NTPase"/>
</dbReference>
<dbReference type="PANTHER" id="PTHR43384">
    <property type="entry name" value="SEPTUM SITE-DETERMINING PROTEIN MIND HOMOLOG, CHLOROPLASTIC-RELATED"/>
    <property type="match status" value="1"/>
</dbReference>
<keyword evidence="2" id="KW-0067">ATP-binding</keyword>
<dbReference type="InterPro" id="IPR050625">
    <property type="entry name" value="ParA/MinD_ATPase"/>
</dbReference>
<comment type="caution">
    <text evidence="5">The sequence shown here is derived from an EMBL/GenBank/DDBJ whole genome shotgun (WGS) entry which is preliminary data.</text>
</comment>
<evidence type="ECO:0000256" key="2">
    <source>
        <dbReference type="ARBA" id="ARBA00022840"/>
    </source>
</evidence>
<dbReference type="OrthoDB" id="3217709at2"/>
<evidence type="ECO:0000256" key="1">
    <source>
        <dbReference type="ARBA" id="ARBA00022741"/>
    </source>
</evidence>
<evidence type="ECO:0000256" key="3">
    <source>
        <dbReference type="SAM" id="MobiDB-lite"/>
    </source>
</evidence>
<dbReference type="GO" id="GO:0005829">
    <property type="term" value="C:cytosol"/>
    <property type="evidence" value="ECO:0007669"/>
    <property type="project" value="TreeGrafter"/>
</dbReference>
<dbReference type="SUPFAM" id="SSF52540">
    <property type="entry name" value="P-loop containing nucleoside triphosphate hydrolases"/>
    <property type="match status" value="1"/>
</dbReference>
<dbReference type="STRING" id="1194083.BN12_1300006"/>
<feature type="region of interest" description="Disordered" evidence="3">
    <location>
        <begin position="123"/>
        <end position="145"/>
    </location>
</feature>
<dbReference type="InterPro" id="IPR002586">
    <property type="entry name" value="CobQ/CobB/MinD/ParA_Nub-bd_dom"/>
</dbReference>
<keyword evidence="6" id="KW-1185">Reference proteome</keyword>
<protein>
    <submittedName>
        <fullName evidence="5">Putative regulator</fullName>
    </submittedName>
</protein>
<dbReference type="Proteomes" id="UP000035721">
    <property type="component" value="Unassembled WGS sequence"/>
</dbReference>
<accession>A0A077LTI1</accession>
<dbReference type="GO" id="GO:0009898">
    <property type="term" value="C:cytoplasmic side of plasma membrane"/>
    <property type="evidence" value="ECO:0007669"/>
    <property type="project" value="TreeGrafter"/>
</dbReference>
<dbReference type="PANTHER" id="PTHR43384:SF6">
    <property type="entry name" value="SEPTUM SITE-DETERMINING PROTEIN MIND HOMOLOG, CHLOROPLASTIC"/>
    <property type="match status" value="1"/>
</dbReference>
<dbReference type="GO" id="GO:0016887">
    <property type="term" value="F:ATP hydrolysis activity"/>
    <property type="evidence" value="ECO:0007669"/>
    <property type="project" value="TreeGrafter"/>
</dbReference>
<name>A0A077LTI1_9MICO</name>
<organism evidence="5 6">
    <name type="scientific">Nostocoides japonicum T1-X7</name>
    <dbReference type="NCBI Taxonomy" id="1194083"/>
    <lineage>
        <taxon>Bacteria</taxon>
        <taxon>Bacillati</taxon>
        <taxon>Actinomycetota</taxon>
        <taxon>Actinomycetes</taxon>
        <taxon>Micrococcales</taxon>
        <taxon>Intrasporangiaceae</taxon>
        <taxon>Nostocoides</taxon>
    </lineage>
</organism>
<sequence length="417" mass="43822">MSARALTALDHDVESGFVRATERCLELTVVRRCVDLADLLSAAAAGAGDLAVVSASLRSLGREAVAELRGHGLRVLGVTRLGDEAQERLLRQLGIDAVVRSDAEPADIDEAVAAIPSIHDARAAGTDAPGDDAPDRPLGEDLPLGDAEPTRCRLVAVWGPLGSPGRTTVAVNLAAELAFSGHRTLLVDADTWGASIAQTLALVDEAPGLAAAARAADHGGLDRPTLARLAPEVRPDLRVLTGLPRADRWPELRVASVEEVLRLARTVADVVVVDTGFSLEDDEELSYDTAAPRRNAVTRLVLAEADELVVVGAGDPIGLQRLVRAVQDLGVVPSPVPAVVVNKVRASAVGSHPQRAIAEALARFSGLEDLTFLPWAPEVCDAALLAGQTLAEHNARSDLRLAIATLSERFVPEREPV</sequence>